<evidence type="ECO:0000256" key="1">
    <source>
        <dbReference type="SAM" id="MobiDB-lite"/>
    </source>
</evidence>
<dbReference type="AlphaFoldDB" id="A0A3R7PPL9"/>
<organism evidence="2 3">
    <name type="scientific">Penaeus vannamei</name>
    <name type="common">Whiteleg shrimp</name>
    <name type="synonym">Litopenaeus vannamei</name>
    <dbReference type="NCBI Taxonomy" id="6689"/>
    <lineage>
        <taxon>Eukaryota</taxon>
        <taxon>Metazoa</taxon>
        <taxon>Ecdysozoa</taxon>
        <taxon>Arthropoda</taxon>
        <taxon>Crustacea</taxon>
        <taxon>Multicrustacea</taxon>
        <taxon>Malacostraca</taxon>
        <taxon>Eumalacostraca</taxon>
        <taxon>Eucarida</taxon>
        <taxon>Decapoda</taxon>
        <taxon>Dendrobranchiata</taxon>
        <taxon>Penaeoidea</taxon>
        <taxon>Penaeidae</taxon>
        <taxon>Penaeus</taxon>
    </lineage>
</organism>
<dbReference type="OrthoDB" id="10447721at2759"/>
<gene>
    <name evidence="2" type="ORF">C7M84_002594</name>
</gene>
<dbReference type="EMBL" id="QCYY01001346">
    <property type="protein sequence ID" value="ROT78685.1"/>
    <property type="molecule type" value="Genomic_DNA"/>
</dbReference>
<evidence type="ECO:0000313" key="3">
    <source>
        <dbReference type="Proteomes" id="UP000283509"/>
    </source>
</evidence>
<name>A0A3R7PPL9_PENVA</name>
<feature type="region of interest" description="Disordered" evidence="1">
    <location>
        <begin position="96"/>
        <end position="120"/>
    </location>
</feature>
<protein>
    <submittedName>
        <fullName evidence="2">Uncharacterized protein</fullName>
    </submittedName>
</protein>
<feature type="compositionally biased region" description="Acidic residues" evidence="1">
    <location>
        <begin position="296"/>
        <end position="305"/>
    </location>
</feature>
<comment type="caution">
    <text evidence="2">The sequence shown here is derived from an EMBL/GenBank/DDBJ whole genome shotgun (WGS) entry which is preliminary data.</text>
</comment>
<feature type="region of interest" description="Disordered" evidence="1">
    <location>
        <begin position="216"/>
        <end position="252"/>
    </location>
</feature>
<accession>A0A3R7PPL9</accession>
<feature type="compositionally biased region" description="Polar residues" evidence="1">
    <location>
        <begin position="401"/>
        <end position="429"/>
    </location>
</feature>
<feature type="region of interest" description="Disordered" evidence="1">
    <location>
        <begin position="281"/>
        <end position="306"/>
    </location>
</feature>
<feature type="region of interest" description="Disordered" evidence="1">
    <location>
        <begin position="176"/>
        <end position="201"/>
    </location>
</feature>
<evidence type="ECO:0000313" key="2">
    <source>
        <dbReference type="EMBL" id="ROT78685.1"/>
    </source>
</evidence>
<proteinExistence type="predicted"/>
<feature type="region of interest" description="Disordered" evidence="1">
    <location>
        <begin position="1"/>
        <end position="38"/>
    </location>
</feature>
<feature type="compositionally biased region" description="Basic and acidic residues" evidence="1">
    <location>
        <begin position="444"/>
        <end position="464"/>
    </location>
</feature>
<sequence>MDLPQHKQMRQDEEVRATPSTSPNCTHHRRQKKSYPDHSYCMQGDKHIEHSYARPLKSKSKTGIIFMDTSLGRRQQLAILTTFNVPKCLKEMENDWSTDTASEDGMAPCTTKPSSMESRMEEPLETPLADNDKVMIGDGDHDHSEVLTEDQLQVIPASKLDSIPGDNEEWETLTVSPKLDNSHDHEEGETPPTLKLDNHYDKDEKTEILPVTLNIDNGHNDAEEAPLTSPKIDDLHDNEEKEESLCSFSVNGRNRNSSEIKEVDHLHDQEDKLAQELLQLSGSSSSLINNNKQDNTEEEEIEEDEEKCKNHPLEDADIEAIQEYIQKAIQVAQDKDPDLDRSSHFAMSLSKVLELYTDLLKNRKSEEQCFTYFRPAKLSPPSHCSEDEIFFRDSGQHSTEKSSLQELQQVSDQKQDTVNNASGNQQTIGHDTESTTRSKGINCKIKEEKKEYIDERRPTEKREQPSGITGLERGAEDRLGRRPAGVRDQWNSGFGEHRPRAVREASLACFFLL</sequence>
<reference evidence="2 3" key="1">
    <citation type="submission" date="2018-04" db="EMBL/GenBank/DDBJ databases">
        <authorList>
            <person name="Zhang X."/>
            <person name="Yuan J."/>
            <person name="Li F."/>
            <person name="Xiang J."/>
        </authorList>
    </citation>
    <scope>NUCLEOTIDE SEQUENCE [LARGE SCALE GENOMIC DNA]</scope>
    <source>
        <tissue evidence="2">Muscle</tissue>
    </source>
</reference>
<dbReference type="Proteomes" id="UP000283509">
    <property type="component" value="Unassembled WGS sequence"/>
</dbReference>
<keyword evidence="3" id="KW-1185">Reference proteome</keyword>
<reference evidence="2 3" key="2">
    <citation type="submission" date="2019-01" db="EMBL/GenBank/DDBJ databases">
        <title>The decoding of complex shrimp genome reveals the adaptation for benthos swimmer, frequently molting mechanism and breeding impact on genome.</title>
        <authorList>
            <person name="Sun Y."/>
            <person name="Gao Y."/>
            <person name="Yu Y."/>
        </authorList>
    </citation>
    <scope>NUCLEOTIDE SEQUENCE [LARGE SCALE GENOMIC DNA]</scope>
    <source>
        <tissue evidence="2">Muscle</tissue>
    </source>
</reference>
<feature type="region of interest" description="Disordered" evidence="1">
    <location>
        <begin position="395"/>
        <end position="491"/>
    </location>
</feature>